<feature type="non-terminal residue" evidence="2">
    <location>
        <position position="87"/>
    </location>
</feature>
<keyword evidence="1" id="KW-1133">Transmembrane helix</keyword>
<protein>
    <submittedName>
        <fullName evidence="2">Uncharacterized protein</fullName>
    </submittedName>
</protein>
<keyword evidence="1" id="KW-0812">Transmembrane</keyword>
<sequence>MSGYIWIALAHGDGVETGKWWTTASSCIAICNIGTKFGFSLSNAHTENLRAIWLLGYMVPRIFLYMAATRLMVNWFEVLGYQATWFL</sequence>
<evidence type="ECO:0000256" key="1">
    <source>
        <dbReference type="SAM" id="Phobius"/>
    </source>
</evidence>
<reference evidence="2 3" key="1">
    <citation type="journal article" date="2023" name="Plants (Basel)">
        <title>Bridging the Gap: Combining Genomics and Transcriptomics Approaches to Understand Stylosanthes scabra, an Orphan Legume from the Brazilian Caatinga.</title>
        <authorList>
            <person name="Ferreira-Neto J.R.C."/>
            <person name="da Silva M.D."/>
            <person name="Binneck E."/>
            <person name="de Melo N.F."/>
            <person name="da Silva R.H."/>
            <person name="de Melo A.L.T.M."/>
            <person name="Pandolfi V."/>
            <person name="Bustamante F.O."/>
            <person name="Brasileiro-Vidal A.C."/>
            <person name="Benko-Iseppon A.M."/>
        </authorList>
    </citation>
    <scope>NUCLEOTIDE SEQUENCE [LARGE SCALE GENOMIC DNA]</scope>
    <source>
        <tissue evidence="2">Leaves</tissue>
    </source>
</reference>
<feature type="transmembrane region" description="Helical" evidence="1">
    <location>
        <begin position="20"/>
        <end position="39"/>
    </location>
</feature>
<dbReference type="Proteomes" id="UP001341840">
    <property type="component" value="Unassembled WGS sequence"/>
</dbReference>
<comment type="caution">
    <text evidence="2">The sequence shown here is derived from an EMBL/GenBank/DDBJ whole genome shotgun (WGS) entry which is preliminary data.</text>
</comment>
<keyword evidence="1" id="KW-0472">Membrane</keyword>
<keyword evidence="3" id="KW-1185">Reference proteome</keyword>
<feature type="transmembrane region" description="Helical" evidence="1">
    <location>
        <begin position="51"/>
        <end position="68"/>
    </location>
</feature>
<dbReference type="EMBL" id="JASCZI010000427">
    <property type="protein sequence ID" value="MED6111752.1"/>
    <property type="molecule type" value="Genomic_DNA"/>
</dbReference>
<evidence type="ECO:0000313" key="3">
    <source>
        <dbReference type="Proteomes" id="UP001341840"/>
    </source>
</evidence>
<proteinExistence type="predicted"/>
<organism evidence="2 3">
    <name type="scientific">Stylosanthes scabra</name>
    <dbReference type="NCBI Taxonomy" id="79078"/>
    <lineage>
        <taxon>Eukaryota</taxon>
        <taxon>Viridiplantae</taxon>
        <taxon>Streptophyta</taxon>
        <taxon>Embryophyta</taxon>
        <taxon>Tracheophyta</taxon>
        <taxon>Spermatophyta</taxon>
        <taxon>Magnoliopsida</taxon>
        <taxon>eudicotyledons</taxon>
        <taxon>Gunneridae</taxon>
        <taxon>Pentapetalae</taxon>
        <taxon>rosids</taxon>
        <taxon>fabids</taxon>
        <taxon>Fabales</taxon>
        <taxon>Fabaceae</taxon>
        <taxon>Papilionoideae</taxon>
        <taxon>50 kb inversion clade</taxon>
        <taxon>dalbergioids sensu lato</taxon>
        <taxon>Dalbergieae</taxon>
        <taxon>Pterocarpus clade</taxon>
        <taxon>Stylosanthes</taxon>
    </lineage>
</organism>
<name>A0ABU6QIG4_9FABA</name>
<evidence type="ECO:0000313" key="2">
    <source>
        <dbReference type="EMBL" id="MED6111752.1"/>
    </source>
</evidence>
<accession>A0ABU6QIG4</accession>
<gene>
    <name evidence="2" type="ORF">PIB30_055144</name>
</gene>